<dbReference type="GO" id="GO:0007155">
    <property type="term" value="P:cell adhesion"/>
    <property type="evidence" value="ECO:0007669"/>
    <property type="project" value="InterPro"/>
</dbReference>
<dbReference type="InterPro" id="IPR013783">
    <property type="entry name" value="Ig-like_fold"/>
</dbReference>
<feature type="region of interest" description="Disordered" evidence="19">
    <location>
        <begin position="518"/>
        <end position="544"/>
    </location>
</feature>
<dbReference type="PROSITE" id="PS01186">
    <property type="entry name" value="EGF_2"/>
    <property type="match status" value="1"/>
</dbReference>
<dbReference type="GO" id="GO:0001750">
    <property type="term" value="C:photoreceptor outer segment"/>
    <property type="evidence" value="ECO:0007669"/>
    <property type="project" value="UniProtKB-SubCell"/>
</dbReference>
<feature type="compositionally biased region" description="Polar residues" evidence="19">
    <location>
        <begin position="2336"/>
        <end position="2346"/>
    </location>
</feature>
<feature type="region of interest" description="Disordered" evidence="19">
    <location>
        <begin position="1551"/>
        <end position="1587"/>
    </location>
</feature>
<keyword evidence="6" id="KW-0732">Signal</keyword>
<dbReference type="CDD" id="cd03520">
    <property type="entry name" value="Link_domain_CSPGs_modules_2_4"/>
    <property type="match status" value="1"/>
</dbReference>
<keyword evidence="3" id="KW-0964">Secreted</keyword>
<evidence type="ECO:0000256" key="5">
    <source>
        <dbReference type="ARBA" id="ARBA00022536"/>
    </source>
</evidence>
<feature type="region of interest" description="Disordered" evidence="19">
    <location>
        <begin position="3541"/>
        <end position="3563"/>
    </location>
</feature>
<feature type="domain" description="EGF-like" evidence="20">
    <location>
        <begin position="4440"/>
        <end position="4476"/>
    </location>
</feature>
<dbReference type="PROSITE" id="PS50041">
    <property type="entry name" value="C_TYPE_LECTIN_2"/>
    <property type="match status" value="1"/>
</dbReference>
<dbReference type="FunFam" id="2.10.25.10:FF:000012">
    <property type="entry name" value="Delta-like protein"/>
    <property type="match status" value="1"/>
</dbReference>
<dbReference type="Pfam" id="PF00193">
    <property type="entry name" value="Xlink"/>
    <property type="match status" value="2"/>
</dbReference>
<dbReference type="SMART" id="SM00445">
    <property type="entry name" value="LINK"/>
    <property type="match status" value="2"/>
</dbReference>
<evidence type="ECO:0000256" key="9">
    <source>
        <dbReference type="ARBA" id="ARBA00022837"/>
    </source>
</evidence>
<dbReference type="Proteomes" id="UP000287033">
    <property type="component" value="Unassembled WGS sequence"/>
</dbReference>
<dbReference type="PROSITE" id="PS50963">
    <property type="entry name" value="LINK_2"/>
    <property type="match status" value="2"/>
</dbReference>
<dbReference type="FunFam" id="3.10.100.10:FF:000002">
    <property type="entry name" value="Hyaluronan proteoglycan link protein 1"/>
    <property type="match status" value="1"/>
</dbReference>
<feature type="disulfide bond" evidence="18">
    <location>
        <begin position="150"/>
        <end position="171"/>
    </location>
</feature>
<feature type="compositionally biased region" description="Polar residues" evidence="19">
    <location>
        <begin position="2641"/>
        <end position="2656"/>
    </location>
</feature>
<dbReference type="CDD" id="cd03588">
    <property type="entry name" value="CLECT_CSPGs"/>
    <property type="match status" value="1"/>
</dbReference>
<feature type="region of interest" description="Disordered" evidence="19">
    <location>
        <begin position="2626"/>
        <end position="2663"/>
    </location>
</feature>
<feature type="disulfide bond" evidence="17">
    <location>
        <begin position="4466"/>
        <end position="4475"/>
    </location>
</feature>
<keyword evidence="7" id="KW-0430">Lectin</keyword>
<dbReference type="GO" id="GO:0072534">
    <property type="term" value="C:perineuronal net"/>
    <property type="evidence" value="ECO:0007669"/>
    <property type="project" value="TreeGrafter"/>
</dbReference>
<dbReference type="SUPFAM" id="SSF56436">
    <property type="entry name" value="C-type lectin-like"/>
    <property type="match status" value="3"/>
</dbReference>
<dbReference type="InterPro" id="IPR013106">
    <property type="entry name" value="Ig_V-set"/>
</dbReference>
<feature type="region of interest" description="Disordered" evidence="19">
    <location>
        <begin position="2336"/>
        <end position="2364"/>
    </location>
</feature>
<sequence>MLATPSPSNHSFQEFPRIKWTKIEEGKDGRIKKETLILVAQNGVIKIAADYDGRVAVPKHPESLSDATLTICRLRASDTGLYRCEVMIGIEDEQDTVSLDVTGVIFHYRAAASRYALNFEMAKQVCQDNSATIATPEQLQASYEDGFDHCDAGWLSDRSVRYPITKPRPGCYADKRGQPGVRTYGIRDPNETYDVYCYVGDIHGFVFHVSAPGKLTFLQAQLECKRRNAQLATTGQLHAAWKQGLDRCDYGWLADGSVRYPVVYARSQCGGGLVGVRTKYRFNNRTGFPDANSKFDAYCFRGQPLRKKPPQIASGPKKVHQAATDLIVEKVELSPTLVIEDYNQSMSLDSKPFQEGQISTHLTPKSTSKEELTTGIHVVKIDIENLGEKVTTQSHSILPRIKERPSDEVAVKTTIEQSPSTEIPKAVYSAKLPDGKSVTGHPEDISQVLVKETATLAASFQPSVKEEFQITSAPAHKEEKAQPSIQTTLFTEMDIVTEDDNKLKLPVTASTEKIEISDKDTQTARQQKVKEPTSGTTMPRSPDTMKTTIESASESVKLVGEDDHETIATFGTSTTGKLQPTEKVHITDISVTFSEDEREKLEPKKIAEKITVSVTAAGIDVSEPASTRQDGMKIEEYVKKEDKGDEKFITSSITPVPVVYETESAEHGTQKEMATKVTDDVSFVPKKEQDGKKEMSTSIRDMDIITIQSITTKDGKTKHVEEVTLPTIVLRISPPTAEPAAGTVVTLNVDREVESSTKDTDHIVSVSHQTDADKEKEPEHATQQLGKEMSVEHPITNSRVEPDISTVERDREVDMTTQLPQYKSTSSDAPEPITADLSSQTKPIDESQKIHFSVFEHKITFETPFPEIRQKNDTHDIVAIIQTSEAKREDHISTVITPQETAKTRLVSVDKTHPVETISTDYERIKVVPGATKSLTESFTVASSQEKLKVSIVETISFEHVSKEDRTLSPGTELHPASPSTSTFSAKVEDESGKATSYHPISTQEATLIPEIETNISMRFPTSDDTERTHEKVSSVIVTEMPTVTKTPTLEQEISISQNESVPVTPSIAVKKKEDSHTMEESTAIQKEYPTSYQTAGPTDVKTATTVVTTAARINITSTVPEMVSTVTAPLAEVRPGTGTSKTDHEMKTPAKPKRVEMSATPIIIENEPGETTAEEVVIIDESGTQPPDILEVDMTGTASQPDIDHEYFTTPSSRTRLVSATSKPSVAQKVATQRAVESSTFPTASSSTTAFPSSVDTEEKHQQLLTVEEKLIANMTAQKKIPTDQGLEPEELETGKSTSTESMSLPHHQSTKDVTSQMFDKINILHIHIHQVDDDRIEGSGNFGLFPSFSGQQAPTAGTGEDVPPSPSFLIGKSRMEFDPPCETPNGEEAKGGQLESVSPALRPIPDMDIIQTHDDSKPHLITGITGTQEQEITIESMETVSTSKEPEILGITKEATKVHSGVEHDKDWIISSVTQDYAHSTRGTQEKDDELSAMDQLRDKHHLAVTTASKETASRTIEVEVTTTDTKTDVLPTEGSSAEIIVPTFRAETRLESTESEDSKSLEVVSTEKEVESSSEERETISRVDSDAVKEATTKIVILRKPETGSDVSEKRPKLETATLTEVYAGTLPISTPITVTETISRERISSVSDITVTISSTIGSFQSEGSQTDGVAPGTDRGVGVLTLATMKPTTRIEKLTEKTHTELTEKPRKTEPQFTPSLDGETVKVFPDVYTAETSTHVAPVTRTKSVETESVHTAVTAGHDREAGLTASRFPETKAEMVDLTGKVAMEQTDKFPATPVVGEEETTDTLVSVTPRELETPAPHVSVIAAIEEISQGFTAEIITKTEVLSEKVITKPSEKTPQIDETTEISEDSQKQIPFKDVEASGEGFLTIKVHVRPVSDVFETSSHIVPVTSKTTLDLDTVHTAVAGKHDTDVGVFTSGLPRIKSEAETAFVKVHSEPTEERSEEPTFEGIYVTAATGKLPGKKLMEPSAKYSVTESTTKIDKDFPKEIPAVDIEGSGEEMFAVKEPDSPDFSTLTSQVVPVTSNISLDAETLHSNITSTHAGDEELTTPSLLETHSETRKVLVQLYTTLADRSSATPLMNEGETGDTLVSVTVKELDTAVPHVTVSPAIEVMPQESTTEATKVIKEIEQQPGKEMQPVDKSPATEKITTTDQDLQKSTQFADVESSGEEIFILKETEKVTADVSTMTSHVVPVTRKMPFEEESLHTVMSAPHDRMTETPTSGLPETKSEMGTLLVTVHTERADKSSATVKAEEKVTFDTLDSFTTKAVDVGFPKVTLTPGIEPKPQEPTSEAIKMMTDIKGLPELIMKPSEQSPAINETTGTEKDSQKQTPFTDIESSGEGLLTIKAASRTVPDVLEMSSHVVPVTSKISLDVKAIHTAATDGTDVGVFTSGFPRTKSEAETLFVEVHSEPTEERSQESTFEGIYVTSVTGELPGKKLMEPSEKYSVIENTTKIDKDLPKQTPVADIEGSGEEMFIIKRPDSPDVFTLTSHVGPLTSKIPLDVEILHINVTATHAGDKEPTTSSLLETQSEMGEVHTQLVVKSSTALLVDGEEATKTVTSVPTVNVGSHRVTVTPGIEERSQEFTPKAIKVITEKKELPETVMETSEKSPAIEETTGTDSQKQTPFTDSEGSGEGETVKVFPDVYTTETSTHVAPVTRTKSVETESVHTAVTAGHDREAGLTASQLPETKSEIVDLPGKVATERTDKFPATPVVGEEETADRLVAVTPRELETPGPRITVTSTIEVMSQETTTEATKVTKEMKQQPERDVEPVDKPLATEEITTTDQDLQKSTQFLDVEGSGEEILTIKGTERQLAELDLPAPHVSVIPAIKEMSEESTTEATDIITKTEVLSEKVITKPSEKFPEIDEVTEIDEDSQKETPFKDIEASGEGFLTIKIHVRPVPDVFETSSHIVPVTSKTSLDAEAVSTAVTDARVLTSGLPRIKSEAETTFVKMHSELTEERSEEPTSEGIYVTAATGKLPGKKLMEPSAKYSVTESTTKIDKDFPKEIPVADIEGSGKEMFAVKEPDSPDFSTLTSHVFPVTSNISLDAETLHSNITSTHAGDVELSTSSLLETESSGGGLLSIKDTVSHVPVLSSSELSSQKTPVTSQIPLDSHPLQTTVTARHDGEPGLTTSGSPVPGSETEKIFLQVLMDVTDKSPETAWVDEKVDKLLSVPTKRMDVSIPHVSVAPAIEELSQRARTEATKVITTIEELPVKDIEPSDKSPVTEKSTKAEEDLQTQMPFEGLEGSGERLFNLTQEVTDVSTSGTRSHGVPVISKTSLDEEARYTAVTAGHEAEVGISTSDLPEIESETQKTLVKIFTEASDKSPAITVVDKEQTFDTLFSVSTKAPRVTVTPAFEQKSEAFTSDLTKSISGMYSLPGKVITKPSGTSAAIEETTEMMKVYHKQTPFSDEESSGGEVEQEHISVSVHPGVGDSSESEEASTERTSAGTMQSREETVEVGFHTTISLHEQESSVEIIHSKESQQEGEIQSVTVAAHQEKTDMSTLKGREKIEVTGKPQPKPSVEYPRPSSTPREPFIFTTEASKQTVSPFTGEESSGELTTVQFDKEFSPTSALISEEFSSKEPEVFASSIPVKETSQVTTPTLVPTERVMDKFQPKSVDRTRIQTSDEMNYTQQIISSTARSEEDHKKIEALLKTVKAELKETQEGTIKPDDKTVKTIDIVWDWGDDQLSEDKITDSSLAPQNISVIYVNGKENGISIIEEQKFGTTTVSDFIIDIDKKLEDAKGEIESINVDKPDKVSPTHLPTHNTTKLLEIIQTEELEHVVTYALSDIETDIVGSGDLPSSLLPVTPEPSVIRSTAATTVSLDKIEKDVSEPQIKKDMSQIFKTTILPQHVPVSPTEGIRKTVSKIISVEEGGDIHTSTAQTPFKYVHSPSTLSEKSVTYQIVNDSKAHVSEEYIHTMTERKDIESSTASSLLQEEFSGDDFVSTDDRTFTHLLDKAAQTQTSSQLGFDITNTVSSSTKATSVYSAEEQALTVTELPTEHVSTSNFTSSPAEEGISIELPDKKHDEELVMVVTMEPTTQQNKTEELESLPSASTFDSVSTKEEIGASQIIMQPTISQQELSHAMDKRTEETVTNATSLLDLSSRLQSVGSPATASMPIKIFGKESPVPPTATSPSTVGEIPLYDIYIHAIEHITGSMLPPDADTAIPVEGDASPAQDNYVEISKETSVSATSLWPSTEQKDTEKDIKESIKVTTISSSLHENTSQQLDLLVKQDLKDTTVVSLQTHSKISEFRTLPSIPASPSVEQSLTDGTDIHTDVPPPSHPDRSGDTRSTQTPQLLIKSTDDSGKIIFHLVQTDNKTAETTLVSTARSKTTSEIESWDHSKTGEPMITGVPEDGETVHVPVLIAQVNPCEEFPCQNGGSCYPRETSYICTCLPGFTGEHCELDIDECQSNPCRNGATCIDGANCFSCICLPSYGGALCEQDTQVCDFGWHKFQGHCYKYFGHRRAWEDAEKECRLQGAHLASILTHEEQLFVNRIGQDYQWIGLNDKMFEHDFRWTDGSPLQYENWRPHQPDSFFSTGEDCVVMIWHEGGQWNDVPCNYHLTYTCKKGTVACGQPPVVKNARMFGKLKPRYEINSMISRLHNTFNVSAKLPKVFSRIVPKRNEKFARTDPTPSSLDQEIPFRALTAPLNATRPLCIVFLRMQGGIKPRDCIVKLLFNSPGYKQSE</sequence>
<dbReference type="PRINTS" id="PR01265">
    <property type="entry name" value="LINKMODULE"/>
</dbReference>
<accession>A0A401S557</accession>
<protein>
    <recommendedName>
        <fullName evidence="14">Versican core protein</fullName>
    </recommendedName>
    <alternativeName>
        <fullName evidence="15">Chondroitin sulfate proteoglycan core protein 2</fullName>
    </alternativeName>
    <alternativeName>
        <fullName evidence="16">Large fibroblast proteoglycan</fullName>
    </alternativeName>
</protein>
<comment type="subcellular location">
    <subcellularLocation>
        <location evidence="1">Cell projection</location>
        <location evidence="1">Cilium</location>
        <location evidence="1">Photoreceptor outer segment</location>
    </subcellularLocation>
    <subcellularLocation>
        <location evidence="2">Secreted</location>
        <location evidence="2">Extracellular space</location>
        <location evidence="2">Extracellular matrix</location>
        <location evidence="2">Interphotoreceptor matrix</location>
    </subcellularLocation>
</comment>
<dbReference type="InterPro" id="IPR007110">
    <property type="entry name" value="Ig-like_dom"/>
</dbReference>
<feature type="disulfide bond" evidence="17">
    <location>
        <begin position="4428"/>
        <end position="4437"/>
    </location>
</feature>
<evidence type="ECO:0000256" key="4">
    <source>
        <dbReference type="ARBA" id="ARBA00022530"/>
    </source>
</evidence>
<organism evidence="24 25">
    <name type="scientific">Chiloscyllium punctatum</name>
    <name type="common">Brownbanded bambooshark</name>
    <name type="synonym">Hemiscyllium punctatum</name>
    <dbReference type="NCBI Taxonomy" id="137246"/>
    <lineage>
        <taxon>Eukaryota</taxon>
        <taxon>Metazoa</taxon>
        <taxon>Chordata</taxon>
        <taxon>Craniata</taxon>
        <taxon>Vertebrata</taxon>
        <taxon>Chondrichthyes</taxon>
        <taxon>Elasmobranchii</taxon>
        <taxon>Galeomorphii</taxon>
        <taxon>Galeoidea</taxon>
        <taxon>Orectolobiformes</taxon>
        <taxon>Hemiscylliidae</taxon>
        <taxon>Chiloscyllium</taxon>
    </lineage>
</organism>
<dbReference type="PROSITE" id="PS01241">
    <property type="entry name" value="LINK_1"/>
    <property type="match status" value="1"/>
</dbReference>
<keyword evidence="12" id="KW-0325">Glycoprotein</keyword>
<dbReference type="InterPro" id="IPR033987">
    <property type="entry name" value="CSPG_CTLD"/>
</dbReference>
<feature type="compositionally biased region" description="Basic and acidic residues" evidence="19">
    <location>
        <begin position="2626"/>
        <end position="2637"/>
    </location>
</feature>
<dbReference type="InterPro" id="IPR016187">
    <property type="entry name" value="CTDL_fold"/>
</dbReference>
<dbReference type="InterPro" id="IPR001304">
    <property type="entry name" value="C-type_lectin-like"/>
</dbReference>
<feature type="region of interest" description="Disordered" evidence="19">
    <location>
        <begin position="963"/>
        <end position="997"/>
    </location>
</feature>
<dbReference type="FunFam" id="3.10.100.10:FF:000011">
    <property type="entry name" value="Aggrecan core protein"/>
    <property type="match status" value="1"/>
</dbReference>
<dbReference type="Gene3D" id="2.60.40.10">
    <property type="entry name" value="Immunoglobulins"/>
    <property type="match status" value="1"/>
</dbReference>
<feature type="disulfide bond" evidence="18">
    <location>
        <begin position="248"/>
        <end position="269"/>
    </location>
</feature>
<dbReference type="PROSITE" id="PS50835">
    <property type="entry name" value="IG_LIKE"/>
    <property type="match status" value="1"/>
</dbReference>
<dbReference type="InterPro" id="IPR000152">
    <property type="entry name" value="EGF-type_Asp/Asn_hydroxyl_site"/>
</dbReference>
<evidence type="ECO:0000256" key="15">
    <source>
        <dbReference type="ARBA" id="ARBA00044230"/>
    </source>
</evidence>
<dbReference type="InterPro" id="IPR018097">
    <property type="entry name" value="EGF_Ca-bd_CS"/>
</dbReference>
<evidence type="ECO:0000256" key="2">
    <source>
        <dbReference type="ARBA" id="ARBA00004593"/>
    </source>
</evidence>
<dbReference type="InterPro" id="IPR000538">
    <property type="entry name" value="Link_dom"/>
</dbReference>
<feature type="compositionally biased region" description="Basic and acidic residues" evidence="19">
    <location>
        <begin position="1704"/>
        <end position="1715"/>
    </location>
</feature>
<dbReference type="Gene3D" id="3.10.100.10">
    <property type="entry name" value="Mannose-Binding Protein A, subunit A"/>
    <property type="match status" value="3"/>
</dbReference>
<dbReference type="PANTHER" id="PTHR22804">
    <property type="entry name" value="AGGRECAN/VERSICAN PROTEOGLYCAN"/>
    <property type="match status" value="1"/>
</dbReference>
<evidence type="ECO:0000256" key="13">
    <source>
        <dbReference type="ARBA" id="ARBA00023273"/>
    </source>
</evidence>
<dbReference type="PANTHER" id="PTHR22804:SF6">
    <property type="entry name" value="VERSICAN CORE PROTEIN"/>
    <property type="match status" value="1"/>
</dbReference>
<dbReference type="SMART" id="SM00179">
    <property type="entry name" value="EGF_CA"/>
    <property type="match status" value="2"/>
</dbReference>
<dbReference type="STRING" id="137246.A0A401S557"/>
<feature type="compositionally biased region" description="Basic and acidic residues" evidence="19">
    <location>
        <begin position="770"/>
        <end position="780"/>
    </location>
</feature>
<evidence type="ECO:0000256" key="8">
    <source>
        <dbReference type="ARBA" id="ARBA00022737"/>
    </source>
</evidence>
<feature type="region of interest" description="Disordered" evidence="19">
    <location>
        <begin position="1278"/>
        <end position="1314"/>
    </location>
</feature>
<dbReference type="GO" id="GO:0001501">
    <property type="term" value="P:skeletal system development"/>
    <property type="evidence" value="ECO:0007669"/>
    <property type="project" value="TreeGrafter"/>
</dbReference>
<comment type="caution">
    <text evidence="24">The sequence shown here is derived from an EMBL/GenBank/DDBJ whole genome shotgun (WGS) entry which is preliminary data.</text>
</comment>
<dbReference type="CDD" id="cd00054">
    <property type="entry name" value="EGF_CA"/>
    <property type="match status" value="2"/>
</dbReference>
<reference evidence="24 25" key="1">
    <citation type="journal article" date="2018" name="Nat. Ecol. Evol.">
        <title>Shark genomes provide insights into elasmobranch evolution and the origin of vertebrates.</title>
        <authorList>
            <person name="Hara Y"/>
            <person name="Yamaguchi K"/>
            <person name="Onimaru K"/>
            <person name="Kadota M"/>
            <person name="Koyanagi M"/>
            <person name="Keeley SD"/>
            <person name="Tatsumi K"/>
            <person name="Tanaka K"/>
            <person name="Motone F"/>
            <person name="Kageyama Y"/>
            <person name="Nozu R"/>
            <person name="Adachi N"/>
            <person name="Nishimura O"/>
            <person name="Nakagawa R"/>
            <person name="Tanegashima C"/>
            <person name="Kiyatake I"/>
            <person name="Matsumoto R"/>
            <person name="Murakumo K"/>
            <person name="Nishida K"/>
            <person name="Terakita A"/>
            <person name="Kuratani S"/>
            <person name="Sato K"/>
            <person name="Hyodo S Kuraku.S."/>
        </authorList>
    </citation>
    <scope>NUCLEOTIDE SEQUENCE [LARGE SCALE GENOMIC DNA]</scope>
</reference>
<proteinExistence type="predicted"/>
<dbReference type="Pfam" id="PF00008">
    <property type="entry name" value="EGF"/>
    <property type="match status" value="1"/>
</dbReference>
<feature type="domain" description="Link" evidence="23">
    <location>
        <begin position="205"/>
        <end position="301"/>
    </location>
</feature>
<feature type="region of interest" description="Disordered" evidence="19">
    <location>
        <begin position="822"/>
        <end position="842"/>
    </location>
</feature>
<dbReference type="FunFam" id="3.10.100.10:FF:000003">
    <property type="entry name" value="Versican core protein"/>
    <property type="match status" value="1"/>
</dbReference>
<dbReference type="GO" id="GO:0007417">
    <property type="term" value="P:central nervous system development"/>
    <property type="evidence" value="ECO:0007669"/>
    <property type="project" value="TreeGrafter"/>
</dbReference>
<feature type="compositionally biased region" description="Basic and acidic residues" evidence="19">
    <location>
        <begin position="1142"/>
        <end position="1154"/>
    </location>
</feature>
<feature type="region of interest" description="Disordered" evidence="19">
    <location>
        <begin position="1704"/>
        <end position="1723"/>
    </location>
</feature>
<evidence type="ECO:0000259" key="22">
    <source>
        <dbReference type="PROSITE" id="PS50835"/>
    </source>
</evidence>
<feature type="region of interest" description="Disordered" evidence="19">
    <location>
        <begin position="4072"/>
        <end position="4091"/>
    </location>
</feature>
<keyword evidence="25" id="KW-1185">Reference proteome</keyword>
<gene>
    <name evidence="24" type="ORF">chiPu_0003941</name>
</gene>
<evidence type="ECO:0000256" key="19">
    <source>
        <dbReference type="SAM" id="MobiDB-lite"/>
    </source>
</evidence>
<evidence type="ECO:0000259" key="20">
    <source>
        <dbReference type="PROSITE" id="PS50026"/>
    </source>
</evidence>
<dbReference type="PROSITE" id="PS01187">
    <property type="entry name" value="EGF_CA"/>
    <property type="match status" value="1"/>
</dbReference>
<dbReference type="GO" id="GO:0005540">
    <property type="term" value="F:hyaluronic acid binding"/>
    <property type="evidence" value="ECO:0007669"/>
    <property type="project" value="InterPro"/>
</dbReference>
<evidence type="ECO:0000256" key="12">
    <source>
        <dbReference type="ARBA" id="ARBA00023180"/>
    </source>
</evidence>
<feature type="compositionally biased region" description="Low complexity" evidence="19">
    <location>
        <begin position="1239"/>
        <end position="1255"/>
    </location>
</feature>
<dbReference type="InterPro" id="IPR036179">
    <property type="entry name" value="Ig-like_dom_sf"/>
</dbReference>
<dbReference type="Gene3D" id="2.10.25.10">
    <property type="entry name" value="Laminin"/>
    <property type="match status" value="2"/>
</dbReference>
<dbReference type="SMART" id="SM00181">
    <property type="entry name" value="EGF"/>
    <property type="match status" value="2"/>
</dbReference>
<evidence type="ECO:0000313" key="24">
    <source>
        <dbReference type="EMBL" id="GCC25530.1"/>
    </source>
</evidence>
<feature type="compositionally biased region" description="Polar residues" evidence="19">
    <location>
        <begin position="533"/>
        <end position="544"/>
    </location>
</feature>
<dbReference type="SUPFAM" id="SSF48726">
    <property type="entry name" value="Immunoglobulin"/>
    <property type="match status" value="1"/>
</dbReference>
<feature type="domain" description="Ig-like" evidence="22">
    <location>
        <begin position="1"/>
        <end position="98"/>
    </location>
</feature>
<dbReference type="FunFam" id="2.10.25.10:FF:000006">
    <property type="entry name" value="Versican core protein-like isoform 1"/>
    <property type="match status" value="1"/>
</dbReference>
<keyword evidence="9" id="KW-0106">Calcium</keyword>
<feature type="domain" description="C-type lectin" evidence="21">
    <location>
        <begin position="4489"/>
        <end position="4603"/>
    </location>
</feature>
<dbReference type="GO" id="GO:0030246">
    <property type="term" value="F:carbohydrate binding"/>
    <property type="evidence" value="ECO:0007669"/>
    <property type="project" value="UniProtKB-KW"/>
</dbReference>
<dbReference type="GO" id="GO:0005615">
    <property type="term" value="C:extracellular space"/>
    <property type="evidence" value="ECO:0007669"/>
    <property type="project" value="TreeGrafter"/>
</dbReference>
<keyword evidence="5 17" id="KW-0245">EGF-like domain</keyword>
<feature type="region of interest" description="Disordered" evidence="19">
    <location>
        <begin position="2156"/>
        <end position="2187"/>
    </location>
</feature>
<dbReference type="EMBL" id="BEZZ01000089">
    <property type="protein sequence ID" value="GCC25530.1"/>
    <property type="molecule type" value="Genomic_DNA"/>
</dbReference>
<feature type="compositionally biased region" description="Polar residues" evidence="19">
    <location>
        <begin position="2172"/>
        <end position="2186"/>
    </location>
</feature>
<evidence type="ECO:0000259" key="23">
    <source>
        <dbReference type="PROSITE" id="PS50963"/>
    </source>
</evidence>
<keyword evidence="11 17" id="KW-1015">Disulfide bond</keyword>
<dbReference type="Pfam" id="PF00059">
    <property type="entry name" value="Lectin_C"/>
    <property type="match status" value="1"/>
</dbReference>
<dbReference type="PROSITE" id="PS50026">
    <property type="entry name" value="EGF_3"/>
    <property type="match status" value="2"/>
</dbReference>
<dbReference type="GO" id="GO:0005509">
    <property type="term" value="F:calcium ion binding"/>
    <property type="evidence" value="ECO:0007669"/>
    <property type="project" value="InterPro"/>
</dbReference>
<evidence type="ECO:0000256" key="6">
    <source>
        <dbReference type="ARBA" id="ARBA00022729"/>
    </source>
</evidence>
<name>A0A401S557_CHIPU</name>
<evidence type="ECO:0000256" key="14">
    <source>
        <dbReference type="ARBA" id="ARBA00044099"/>
    </source>
</evidence>
<dbReference type="PROSITE" id="PS00022">
    <property type="entry name" value="EGF_1"/>
    <property type="match status" value="2"/>
</dbReference>
<evidence type="ECO:0000313" key="25">
    <source>
        <dbReference type="Proteomes" id="UP000287033"/>
    </source>
</evidence>
<dbReference type="InterPro" id="IPR000742">
    <property type="entry name" value="EGF"/>
</dbReference>
<comment type="caution">
    <text evidence="17">Lacks conserved residue(s) required for the propagation of feature annotation.</text>
</comment>
<evidence type="ECO:0000256" key="18">
    <source>
        <dbReference type="PROSITE-ProRule" id="PRU00323"/>
    </source>
</evidence>
<dbReference type="InterPro" id="IPR018378">
    <property type="entry name" value="C-type_lectin_CS"/>
</dbReference>
<keyword evidence="13" id="KW-0966">Cell projection</keyword>
<feature type="region of interest" description="Disordered" evidence="19">
    <location>
        <begin position="3437"/>
        <end position="3484"/>
    </location>
</feature>
<dbReference type="SMART" id="SM00034">
    <property type="entry name" value="CLECT"/>
    <property type="match status" value="1"/>
</dbReference>
<dbReference type="PROSITE" id="PS00010">
    <property type="entry name" value="ASX_HYDROXYL"/>
    <property type="match status" value="1"/>
</dbReference>
<evidence type="ECO:0000256" key="3">
    <source>
        <dbReference type="ARBA" id="ARBA00022525"/>
    </source>
</evidence>
<feature type="region of interest" description="Disordered" evidence="19">
    <location>
        <begin position="1237"/>
        <end position="1261"/>
    </location>
</feature>
<feature type="region of interest" description="Disordered" evidence="19">
    <location>
        <begin position="766"/>
        <end position="787"/>
    </location>
</feature>
<keyword evidence="10" id="KW-0654">Proteoglycan</keyword>
<dbReference type="OrthoDB" id="5860362at2759"/>
<evidence type="ECO:0000259" key="21">
    <source>
        <dbReference type="PROSITE" id="PS50041"/>
    </source>
</evidence>
<dbReference type="GO" id="GO:0002052">
    <property type="term" value="P:positive regulation of neuroblast proliferation"/>
    <property type="evidence" value="ECO:0007669"/>
    <property type="project" value="TreeGrafter"/>
</dbReference>
<dbReference type="GO" id="GO:0033165">
    <property type="term" value="C:interphotoreceptor matrix"/>
    <property type="evidence" value="ECO:0007669"/>
    <property type="project" value="UniProtKB-SubCell"/>
</dbReference>
<feature type="region of interest" description="Disordered" evidence="19">
    <location>
        <begin position="4291"/>
        <end position="4328"/>
    </location>
</feature>
<evidence type="ECO:0000256" key="1">
    <source>
        <dbReference type="ARBA" id="ARBA00004504"/>
    </source>
</evidence>
<dbReference type="GO" id="GO:0010001">
    <property type="term" value="P:glial cell differentiation"/>
    <property type="evidence" value="ECO:0007669"/>
    <property type="project" value="TreeGrafter"/>
</dbReference>
<feature type="domain" description="Link" evidence="23">
    <location>
        <begin position="104"/>
        <end position="199"/>
    </location>
</feature>
<dbReference type="InterPro" id="IPR016186">
    <property type="entry name" value="C-type_lectin-like/link_sf"/>
</dbReference>
<keyword evidence="8" id="KW-0677">Repeat</keyword>
<dbReference type="GO" id="GO:0045202">
    <property type="term" value="C:synapse"/>
    <property type="evidence" value="ECO:0007669"/>
    <property type="project" value="TreeGrafter"/>
</dbReference>
<evidence type="ECO:0000256" key="10">
    <source>
        <dbReference type="ARBA" id="ARBA00022974"/>
    </source>
</evidence>
<dbReference type="SUPFAM" id="SSF57196">
    <property type="entry name" value="EGF/Laminin"/>
    <property type="match status" value="1"/>
</dbReference>
<dbReference type="InterPro" id="IPR001881">
    <property type="entry name" value="EGF-like_Ca-bd_dom"/>
</dbReference>
<dbReference type="OMA" id="TNQHFFS"/>
<dbReference type="Pfam" id="PF07686">
    <property type="entry name" value="V-set"/>
    <property type="match status" value="1"/>
</dbReference>
<dbReference type="InterPro" id="IPR050691">
    <property type="entry name" value="Hyaluronan_bind_Proteoglycan"/>
</dbReference>
<evidence type="ECO:0000256" key="7">
    <source>
        <dbReference type="ARBA" id="ARBA00022734"/>
    </source>
</evidence>
<dbReference type="CDD" id="cd03517">
    <property type="entry name" value="Link_domain_CSPGs_modules_1_3"/>
    <property type="match status" value="1"/>
</dbReference>
<feature type="region of interest" description="Disordered" evidence="19">
    <location>
        <begin position="1134"/>
        <end position="1154"/>
    </location>
</feature>
<evidence type="ECO:0000256" key="11">
    <source>
        <dbReference type="ARBA" id="ARBA00023157"/>
    </source>
</evidence>
<evidence type="ECO:0000256" key="16">
    <source>
        <dbReference type="ARBA" id="ARBA00044263"/>
    </source>
</evidence>
<dbReference type="PROSITE" id="PS00615">
    <property type="entry name" value="C_TYPE_LECTIN_1"/>
    <property type="match status" value="1"/>
</dbReference>
<feature type="domain" description="EGF-like" evidence="20">
    <location>
        <begin position="4402"/>
        <end position="4438"/>
    </location>
</feature>
<keyword evidence="4" id="KW-0272">Extracellular matrix</keyword>
<evidence type="ECO:0000256" key="17">
    <source>
        <dbReference type="PROSITE-ProRule" id="PRU00076"/>
    </source>
</evidence>